<dbReference type="OrthoDB" id="8591518at2"/>
<dbReference type="Proteomes" id="UP000268908">
    <property type="component" value="Unassembled WGS sequence"/>
</dbReference>
<sequence>MKLAANGKLLLVALVAAALFVASAQRLKVMPRQIVNVEMQVALPLFVQVAMAAGDRFLAANIAAIRAIWVNSFNMKPEEFGILAKVQQDVAWLNPAHEDNYYVAAAILPWAGEVDAAQAILARSTVARRFDYQPAFYYAFNQMHFRGDAIGASAWLREAAEYLPEGDERVQMQNLAAIWLDKAGDLDLAIRVVEGLAKQASRRDFRRYLEMRVTRLRMLKDLRAAAADYRQRFGRPPAALQALAASGVVAQIPQDPFGLGFAIDANGQVVLGNAPPPAPEGQH</sequence>
<name>A0A497XAT8_9PROT</name>
<dbReference type="RefSeq" id="WP_121242521.1">
    <property type="nucleotide sequence ID" value="NZ_BHVV01000003.1"/>
</dbReference>
<protein>
    <submittedName>
        <fullName evidence="1">Uncharacterized protein</fullName>
    </submittedName>
</protein>
<dbReference type="EMBL" id="RCCI01000006">
    <property type="protein sequence ID" value="RLJ63675.1"/>
    <property type="molecule type" value="Genomic_DNA"/>
</dbReference>
<accession>A0A497XAT8</accession>
<gene>
    <name evidence="1" type="ORF">DFR35_2305</name>
</gene>
<keyword evidence="2" id="KW-1185">Reference proteome</keyword>
<dbReference type="AlphaFoldDB" id="A0A497XAT8"/>
<evidence type="ECO:0000313" key="2">
    <source>
        <dbReference type="Proteomes" id="UP000268908"/>
    </source>
</evidence>
<reference evidence="1 2" key="1">
    <citation type="submission" date="2018-10" db="EMBL/GenBank/DDBJ databases">
        <title>Genomic Encyclopedia of Type Strains, Phase IV (KMG-IV): sequencing the most valuable type-strain genomes for metagenomic binning, comparative biology and taxonomic classification.</title>
        <authorList>
            <person name="Goeker M."/>
        </authorList>
    </citation>
    <scope>NUCLEOTIDE SEQUENCE [LARGE SCALE GENOMIC DNA]</scope>
    <source>
        <strain evidence="1 2">DSM 26916</strain>
    </source>
</reference>
<comment type="caution">
    <text evidence="1">The sequence shown here is derived from an EMBL/GenBank/DDBJ whole genome shotgun (WGS) entry which is preliminary data.</text>
</comment>
<organism evidence="1 2">
    <name type="scientific">Sulfurisoma sediminicola</name>
    <dbReference type="NCBI Taxonomy" id="1381557"/>
    <lineage>
        <taxon>Bacteria</taxon>
        <taxon>Pseudomonadati</taxon>
        <taxon>Pseudomonadota</taxon>
        <taxon>Betaproteobacteria</taxon>
        <taxon>Nitrosomonadales</taxon>
        <taxon>Sterolibacteriaceae</taxon>
        <taxon>Sulfurisoma</taxon>
    </lineage>
</organism>
<evidence type="ECO:0000313" key="1">
    <source>
        <dbReference type="EMBL" id="RLJ63675.1"/>
    </source>
</evidence>
<proteinExistence type="predicted"/>